<dbReference type="InterPro" id="IPR053161">
    <property type="entry name" value="Ulvan_degrading_GH"/>
</dbReference>
<dbReference type="EMBL" id="DWYZ01000190">
    <property type="protein sequence ID" value="HJB29133.1"/>
    <property type="molecule type" value="Genomic_DNA"/>
</dbReference>
<evidence type="ECO:0000313" key="1">
    <source>
        <dbReference type="EMBL" id="HJB29133.1"/>
    </source>
</evidence>
<dbReference type="AlphaFoldDB" id="A0A9D2LUU8"/>
<reference evidence="1" key="1">
    <citation type="journal article" date="2021" name="PeerJ">
        <title>Extensive microbial diversity within the chicken gut microbiome revealed by metagenomics and culture.</title>
        <authorList>
            <person name="Gilroy R."/>
            <person name="Ravi A."/>
            <person name="Getino M."/>
            <person name="Pursley I."/>
            <person name="Horton D.L."/>
            <person name="Alikhan N.F."/>
            <person name="Baker D."/>
            <person name="Gharbi K."/>
            <person name="Hall N."/>
            <person name="Watson M."/>
            <person name="Adriaenssens E.M."/>
            <person name="Foster-Nyarko E."/>
            <person name="Jarju S."/>
            <person name="Secka A."/>
            <person name="Antonio M."/>
            <person name="Oren A."/>
            <person name="Chaudhuri R.R."/>
            <person name="La Ragione R."/>
            <person name="Hildebrand F."/>
            <person name="Pallen M.J."/>
        </authorList>
    </citation>
    <scope>NUCLEOTIDE SEQUENCE</scope>
    <source>
        <strain evidence="1">ChiSjej1B19-5720</strain>
    </source>
</reference>
<dbReference type="Pfam" id="PF17132">
    <property type="entry name" value="Glyco_hydro_106"/>
    <property type="match status" value="1"/>
</dbReference>
<proteinExistence type="predicted"/>
<accession>A0A9D2LUU8</accession>
<organism evidence="1 2">
    <name type="scientific">Candidatus Blautia faecavium</name>
    <dbReference type="NCBI Taxonomy" id="2838487"/>
    <lineage>
        <taxon>Bacteria</taxon>
        <taxon>Bacillati</taxon>
        <taxon>Bacillota</taxon>
        <taxon>Clostridia</taxon>
        <taxon>Lachnospirales</taxon>
        <taxon>Lachnospiraceae</taxon>
        <taxon>Blautia</taxon>
    </lineage>
</organism>
<dbReference type="PANTHER" id="PTHR36848:SF2">
    <property type="entry name" value="SECRETED PROTEIN"/>
    <property type="match status" value="1"/>
</dbReference>
<dbReference type="Proteomes" id="UP000823842">
    <property type="component" value="Unassembled WGS sequence"/>
</dbReference>
<name>A0A9D2LUU8_9FIRM</name>
<evidence type="ECO:0000313" key="2">
    <source>
        <dbReference type="Proteomes" id="UP000823842"/>
    </source>
</evidence>
<reference evidence="1" key="2">
    <citation type="submission" date="2021-04" db="EMBL/GenBank/DDBJ databases">
        <authorList>
            <person name="Gilroy R."/>
        </authorList>
    </citation>
    <scope>NUCLEOTIDE SEQUENCE</scope>
    <source>
        <strain evidence="1">ChiSjej1B19-5720</strain>
    </source>
</reference>
<feature type="non-terminal residue" evidence="1">
    <location>
        <position position="1"/>
    </location>
</feature>
<comment type="caution">
    <text evidence="1">The sequence shown here is derived from an EMBL/GenBank/DDBJ whole genome shotgun (WGS) entry which is preliminary data.</text>
</comment>
<protein>
    <submittedName>
        <fullName evidence="1">Uncharacterized protein</fullName>
    </submittedName>
</protein>
<gene>
    <name evidence="1" type="ORF">IAA06_10140</name>
</gene>
<dbReference type="PANTHER" id="PTHR36848">
    <property type="entry name" value="DNA-BINDING PROTEIN (PUTATIVE SECRETED PROTEIN)-RELATED"/>
    <property type="match status" value="1"/>
</dbReference>
<sequence length="981" mass="112543">KFFSAWKKALDIAKSLGMKLNIYDENSYPSGFGGGHVSCDMPDCLSESVRYQVFPEEEMDFTEKKSDWLGDNTVIAVYACDKKDGKMVLKKELTEVPRSQWKGQGKYYAMLVHMPSQTAGWLAGFADIDRLRPEVTEKFLETVYDAYASRFQEDFGDTIAAIFTDEPALPGSTVYGRGGEGTLPINHWFAYEFQKRKGYDIMTCLPALFEDWEDFENEKIRHDYYEVTLDIWTENFLIPIQKWCQEHHIAFTGHFMEDGWPKPYYDVVSPGVMSYYEYQDWPGIDLLQTGRLKDEPSEVQEISMMEIMSAAHQFGKKRVFCEAYGAGGYDSGLEDYKRIGDYLFVNGVNFINEHLVYTSYVGARKRDHPQTFDWRQSWWEDYTGLNDYLGRMSAVLSQGRSRERVLVLNPTMTGFIAPRNEDSSQLVYNVLAKEPNMRPFLAMLQDLRRMQWDINLGDETILKKHGMSAGGKLTVAQQTYDVVILHECMKNMLPSTIELLKEFMKQGGEVLSVGRPGCFLSGVKAEETYDELLSMKNCRIFSDKDELLAYLNQNYERYFTVKTDLPEGVESIRRETEDGREFYFITNHSKKDVDSQAVFKGTFMEEWNPWDGSTKILASGDKEKQISIPFQLKDGESKLYCVYQEALANAGCAEQEKEQQPVKKEQPLTIEKITHQDENTWPLKYCDLFIDGETYKDYSVIAAGGRIFKKRGFLANPWDNEVQYKTRTYDRNKFYPAQSGFQAAYHFSIEAGFYPERLSVAVEYGNRYEILVNGTKAENEVKECFLDHLTRQYDIAGLVHPGENEIVLKAEKFDVELELEAVILRGDFGVFEKDGKWVMDAPGELKLGSWVSQGYPFYGGSMICHGEIQWEKEDQISILIPHSEAPATSVKINGNCAGTVNINGHKPIDVTAYLHEGANQVEIKVCGSMKNLLGPHFDPEKPRRRAWPDMWKKGPVYGEPEPKDYDLIDYGLESEPKVLIK</sequence>